<sequence length="145" mass="15672">MPSVTRDSSTYNDRDWARRMDAVTVFTGGMGPVSGVPSRPVMPLAKCMNGTGTGGRSEGRIDPAAAAPLICDGRQAFCGTVPQELENNTVDGRAFDGRARLRDGDHPYYSHHRTKNSLENPTANCDDSRSNPSSSKSDPRMDLQV</sequence>
<feature type="compositionally biased region" description="Basic and acidic residues" evidence="1">
    <location>
        <begin position="93"/>
        <end position="108"/>
    </location>
</feature>
<reference evidence="2" key="1">
    <citation type="submission" date="2023-03" db="EMBL/GenBank/DDBJ databases">
        <title>Massive genome expansion in bonnet fungi (Mycena s.s.) driven by repeated elements and novel gene families across ecological guilds.</title>
        <authorList>
            <consortium name="Lawrence Berkeley National Laboratory"/>
            <person name="Harder C.B."/>
            <person name="Miyauchi S."/>
            <person name="Viragh M."/>
            <person name="Kuo A."/>
            <person name="Thoen E."/>
            <person name="Andreopoulos B."/>
            <person name="Lu D."/>
            <person name="Skrede I."/>
            <person name="Drula E."/>
            <person name="Henrissat B."/>
            <person name="Morin E."/>
            <person name="Kohler A."/>
            <person name="Barry K."/>
            <person name="LaButti K."/>
            <person name="Morin E."/>
            <person name="Salamov A."/>
            <person name="Lipzen A."/>
            <person name="Mereny Z."/>
            <person name="Hegedus B."/>
            <person name="Baldrian P."/>
            <person name="Stursova M."/>
            <person name="Weitz H."/>
            <person name="Taylor A."/>
            <person name="Grigoriev I.V."/>
            <person name="Nagy L.G."/>
            <person name="Martin F."/>
            <person name="Kauserud H."/>
        </authorList>
    </citation>
    <scope>NUCLEOTIDE SEQUENCE</scope>
    <source>
        <strain evidence="2">CBHHK182m</strain>
    </source>
</reference>
<accession>A0AAD7KBU0</accession>
<dbReference type="AlphaFoldDB" id="A0AAD7KBU0"/>
<comment type="caution">
    <text evidence="2">The sequence shown here is derived from an EMBL/GenBank/DDBJ whole genome shotgun (WGS) entry which is preliminary data.</text>
</comment>
<dbReference type="EMBL" id="JARKIB010000005">
    <property type="protein sequence ID" value="KAJ7779861.1"/>
    <property type="molecule type" value="Genomic_DNA"/>
</dbReference>
<evidence type="ECO:0000313" key="3">
    <source>
        <dbReference type="Proteomes" id="UP001215598"/>
    </source>
</evidence>
<feature type="region of interest" description="Disordered" evidence="1">
    <location>
        <begin position="89"/>
        <end position="145"/>
    </location>
</feature>
<name>A0AAD7KBU0_9AGAR</name>
<protein>
    <submittedName>
        <fullName evidence="2">Uncharacterized protein</fullName>
    </submittedName>
</protein>
<evidence type="ECO:0000256" key="1">
    <source>
        <dbReference type="SAM" id="MobiDB-lite"/>
    </source>
</evidence>
<evidence type="ECO:0000313" key="2">
    <source>
        <dbReference type="EMBL" id="KAJ7779861.1"/>
    </source>
</evidence>
<organism evidence="2 3">
    <name type="scientific">Mycena metata</name>
    <dbReference type="NCBI Taxonomy" id="1033252"/>
    <lineage>
        <taxon>Eukaryota</taxon>
        <taxon>Fungi</taxon>
        <taxon>Dikarya</taxon>
        <taxon>Basidiomycota</taxon>
        <taxon>Agaricomycotina</taxon>
        <taxon>Agaricomycetes</taxon>
        <taxon>Agaricomycetidae</taxon>
        <taxon>Agaricales</taxon>
        <taxon>Marasmiineae</taxon>
        <taxon>Mycenaceae</taxon>
        <taxon>Mycena</taxon>
    </lineage>
</organism>
<gene>
    <name evidence="2" type="ORF">B0H16DRAFT_1448296</name>
</gene>
<keyword evidence="3" id="KW-1185">Reference proteome</keyword>
<proteinExistence type="predicted"/>
<dbReference type="Proteomes" id="UP001215598">
    <property type="component" value="Unassembled WGS sequence"/>
</dbReference>